<dbReference type="GO" id="GO:0019062">
    <property type="term" value="P:virion attachment to host cell"/>
    <property type="evidence" value="ECO:0007669"/>
    <property type="project" value="InterPro"/>
</dbReference>
<dbReference type="GO" id="GO:0046718">
    <property type="term" value="P:symbiont entry into host cell"/>
    <property type="evidence" value="ECO:0007669"/>
    <property type="project" value="InterPro"/>
</dbReference>
<reference evidence="1 2" key="1">
    <citation type="submission" date="2018-06" db="EMBL/GenBank/DDBJ databases">
        <authorList>
            <consortium name="Pathogen Informatics"/>
            <person name="Doyle S."/>
        </authorList>
    </citation>
    <scope>NUCLEOTIDE SEQUENCE [LARGE SCALE GENOMIC DNA]</scope>
    <source>
        <strain evidence="1 2">NCTC9380</strain>
    </source>
</reference>
<dbReference type="Proteomes" id="UP000254031">
    <property type="component" value="Unassembled WGS sequence"/>
</dbReference>
<gene>
    <name evidence="1" type="ORF">NCTC9380_02623</name>
</gene>
<dbReference type="RefSeq" id="WP_235658931.1">
    <property type="nucleotide sequence ID" value="NZ_CP097336.1"/>
</dbReference>
<organism evidence="1 2">
    <name type="scientific">Mannheimia haemolytica</name>
    <name type="common">Pasteurella haemolytica</name>
    <dbReference type="NCBI Taxonomy" id="75985"/>
    <lineage>
        <taxon>Bacteria</taxon>
        <taxon>Pseudomonadati</taxon>
        <taxon>Pseudomonadota</taxon>
        <taxon>Gammaproteobacteria</taxon>
        <taxon>Pasteurellales</taxon>
        <taxon>Pasteurellaceae</taxon>
        <taxon>Mannheimia</taxon>
    </lineage>
</organism>
<proteinExistence type="predicted"/>
<sequence length="868" mass="96401">MAGVQETAQWENHVYRIEENDPVHGGENGVTNKPIKHLANRTLYLRRLLTEAGQRINPKKITATSKNSNDLTGHTHEIDHASLTQKGIVQLNASIQSTSTTESATPSAVKAAYDKAATAEQKATLANEKVEAIKVGGRNLLIQSNTPHNGNAYSVRYALAEAPKVGEEIVVTLWGELGSQRTGIGVYNSQGTTELAKLVKIRDGVYQGKGIWRKPMSEGRERTPNDTHLNVYFYPKTATDNNRIDRIQLERGSIGTDWTPNEADLQAEISAIRTKLIPVRGGNVATTLNAAKRSDWFREMQIPYQSGWGYYTQAFHNSGTQHNYSNLPQTGRYYFIAELYHNSGYSHLRITYPSLKRTFESAINLNNEDLILDWREVVFLKDGLYQGTFKTTGTLESAYRLRAARDDERYQPYLQMVDMGYDLANPPVGKNKIIGSVDYYVKNGTSESSKATMMAAAMPDKNVFWEVALWNAAQQRNVLFKGYSKTNNLSIGKTTDNERDRVQVNGTIQATAPADNANNDQVPTTAWVRKMAKPLYDAAFKIDTANQNKNLNTLLGKNTVWGVAGREANTTKLGNIYNYGVGLTLSAAGANAMLYIPHSRAGQNNGVWVQSSFTGNEAAPVWQRIDGTDWGDIRNNPLSHGNGILHYNGSYLSVVANNGDYAGFEVVRRGNQGNFTVRYEPLPDKRIKWWVQGSHEIFMPAKGGTVALISDIANTVKASVSRSTKSRTINGNSADDNGTAKKMELVGEVVVYPDGKIEQFFHLKQFRDIWFAKEENAVGIANRDYWGRLIPIPLWTAMPNKVLYVDAQLARSSSSTLSPMYTTEAVEHQVAWAVRKQGNNKGQVWIDIGRILGGASEHIDLIVKVEGY</sequence>
<evidence type="ECO:0000313" key="1">
    <source>
        <dbReference type="EMBL" id="STY67271.1"/>
    </source>
</evidence>
<name>A0A378NFS3_MANHA</name>
<dbReference type="InterPro" id="IPR005068">
    <property type="entry name" value="Phage_lambda_Stf-r2"/>
</dbReference>
<dbReference type="AlphaFoldDB" id="A0A378NFS3"/>
<accession>A0A378NFS3</accession>
<dbReference type="EMBL" id="UGPL01000006">
    <property type="protein sequence ID" value="STY67271.1"/>
    <property type="molecule type" value="Genomic_DNA"/>
</dbReference>
<evidence type="ECO:0000313" key="2">
    <source>
        <dbReference type="Proteomes" id="UP000254031"/>
    </source>
</evidence>
<dbReference type="Pfam" id="PF03406">
    <property type="entry name" value="Phage_fiber_2"/>
    <property type="match status" value="1"/>
</dbReference>
<protein>
    <submittedName>
        <fullName evidence="1">Phage tail fibre repeat</fullName>
    </submittedName>
</protein>